<reference evidence="10" key="1">
    <citation type="journal article" date="2019" name="Int. J. Syst. Evol. Microbiol.">
        <title>The Global Catalogue of Microorganisms (GCM) 10K type strain sequencing project: providing services to taxonomists for standard genome sequencing and annotation.</title>
        <authorList>
            <consortium name="The Broad Institute Genomics Platform"/>
            <consortium name="The Broad Institute Genome Sequencing Center for Infectious Disease"/>
            <person name="Wu L."/>
            <person name="Ma J."/>
        </authorList>
    </citation>
    <scope>NUCLEOTIDE SEQUENCE [LARGE SCALE GENOMIC DNA]</scope>
    <source>
        <strain evidence="10">JCM 17933</strain>
    </source>
</reference>
<dbReference type="InterPro" id="IPR035906">
    <property type="entry name" value="MetI-like_sf"/>
</dbReference>
<comment type="subcellular location">
    <subcellularLocation>
        <location evidence="1 7">Cell membrane</location>
        <topology evidence="1 7">Multi-pass membrane protein</topology>
    </subcellularLocation>
</comment>
<dbReference type="Pfam" id="PF19300">
    <property type="entry name" value="BPD_transp_1_N"/>
    <property type="match status" value="1"/>
</dbReference>
<evidence type="ECO:0000256" key="1">
    <source>
        <dbReference type="ARBA" id="ARBA00004651"/>
    </source>
</evidence>
<evidence type="ECO:0000256" key="5">
    <source>
        <dbReference type="ARBA" id="ARBA00022989"/>
    </source>
</evidence>
<feature type="transmembrane region" description="Helical" evidence="7">
    <location>
        <begin position="131"/>
        <end position="155"/>
    </location>
</feature>
<evidence type="ECO:0000256" key="6">
    <source>
        <dbReference type="ARBA" id="ARBA00023136"/>
    </source>
</evidence>
<organism evidence="9 10">
    <name type="scientific">Actinoallomurus oryzae</name>
    <dbReference type="NCBI Taxonomy" id="502180"/>
    <lineage>
        <taxon>Bacteria</taxon>
        <taxon>Bacillati</taxon>
        <taxon>Actinomycetota</taxon>
        <taxon>Actinomycetes</taxon>
        <taxon>Streptosporangiales</taxon>
        <taxon>Thermomonosporaceae</taxon>
        <taxon>Actinoallomurus</taxon>
    </lineage>
</organism>
<dbReference type="CDD" id="cd06261">
    <property type="entry name" value="TM_PBP2"/>
    <property type="match status" value="1"/>
</dbReference>
<proteinExistence type="inferred from homology"/>
<dbReference type="EMBL" id="BAABHF010000048">
    <property type="protein sequence ID" value="GAA4513375.1"/>
    <property type="molecule type" value="Genomic_DNA"/>
</dbReference>
<keyword evidence="4 7" id="KW-0812">Transmembrane</keyword>
<dbReference type="SUPFAM" id="SSF161098">
    <property type="entry name" value="MetI-like"/>
    <property type="match status" value="1"/>
</dbReference>
<keyword evidence="3" id="KW-1003">Cell membrane</keyword>
<feature type="transmembrane region" description="Helical" evidence="7">
    <location>
        <begin position="281"/>
        <end position="307"/>
    </location>
</feature>
<comment type="similarity">
    <text evidence="7">Belongs to the binding-protein-dependent transport system permease family.</text>
</comment>
<feature type="transmembrane region" description="Helical" evidence="7">
    <location>
        <begin position="97"/>
        <end position="119"/>
    </location>
</feature>
<comment type="caution">
    <text evidence="9">The sequence shown here is derived from an EMBL/GenBank/DDBJ whole genome shotgun (WGS) entry which is preliminary data.</text>
</comment>
<accession>A0ABP8QYK6</accession>
<feature type="transmembrane region" description="Helical" evidence="7">
    <location>
        <begin position="239"/>
        <end position="261"/>
    </location>
</feature>
<keyword evidence="6 7" id="KW-0472">Membrane</keyword>
<feature type="transmembrane region" description="Helical" evidence="7">
    <location>
        <begin position="175"/>
        <end position="196"/>
    </location>
</feature>
<dbReference type="PROSITE" id="PS50928">
    <property type="entry name" value="ABC_TM1"/>
    <property type="match status" value="1"/>
</dbReference>
<evidence type="ECO:0000256" key="7">
    <source>
        <dbReference type="RuleBase" id="RU363032"/>
    </source>
</evidence>
<evidence type="ECO:0000256" key="3">
    <source>
        <dbReference type="ARBA" id="ARBA00022475"/>
    </source>
</evidence>
<evidence type="ECO:0000313" key="10">
    <source>
        <dbReference type="Proteomes" id="UP001500503"/>
    </source>
</evidence>
<dbReference type="Pfam" id="PF00528">
    <property type="entry name" value="BPD_transp_1"/>
    <property type="match status" value="1"/>
</dbReference>
<name>A0ABP8QYK6_9ACTN</name>
<evidence type="ECO:0000256" key="4">
    <source>
        <dbReference type="ARBA" id="ARBA00022692"/>
    </source>
</evidence>
<protein>
    <submittedName>
        <fullName evidence="9">ABC transporter permease</fullName>
    </submittedName>
</protein>
<keyword evidence="5 7" id="KW-1133">Transmembrane helix</keyword>
<keyword evidence="10" id="KW-1185">Reference proteome</keyword>
<dbReference type="Proteomes" id="UP001500503">
    <property type="component" value="Unassembled WGS sequence"/>
</dbReference>
<gene>
    <name evidence="9" type="ORF">GCM10023191_080390</name>
</gene>
<dbReference type="Gene3D" id="1.10.3720.10">
    <property type="entry name" value="MetI-like"/>
    <property type="match status" value="1"/>
</dbReference>
<dbReference type="PANTHER" id="PTHR43163:SF6">
    <property type="entry name" value="DIPEPTIDE TRANSPORT SYSTEM PERMEASE PROTEIN DPPB-RELATED"/>
    <property type="match status" value="1"/>
</dbReference>
<sequence length="314" mass="34359">MFRFLIRRILFGILVLWIVTLGVFILFFATSKDPAARFAGKSATPATLALVRHRLGLDDPLPVQYWHFLTRLLHGDLGYSFATQASVTSMIKQALPASLSLILGAAVLWLAAGLVAGVISATRARTLLDRGITLSVLVGISMPAFIVGMTLQYVLAVKLQIFPQTQYKPLGENPVQWFEHMIMPWITLALLQSAIYTRLTRGSLLDVLGEDYIRTARAKGLRERRVIYRHGLRSALTPVVTQAGVDIGVLIGGTLVTETVFGLQGIGQMTVQSLTNGDLPVIMGVVLIASFFVVLGNLVVDVVYSFLDPRVRLS</sequence>
<evidence type="ECO:0000259" key="8">
    <source>
        <dbReference type="PROSITE" id="PS50928"/>
    </source>
</evidence>
<keyword evidence="2 7" id="KW-0813">Transport</keyword>
<dbReference type="InterPro" id="IPR000515">
    <property type="entry name" value="MetI-like"/>
</dbReference>
<evidence type="ECO:0000313" key="9">
    <source>
        <dbReference type="EMBL" id="GAA4513375.1"/>
    </source>
</evidence>
<dbReference type="PANTHER" id="PTHR43163">
    <property type="entry name" value="DIPEPTIDE TRANSPORT SYSTEM PERMEASE PROTEIN DPPB-RELATED"/>
    <property type="match status" value="1"/>
</dbReference>
<dbReference type="InterPro" id="IPR045621">
    <property type="entry name" value="BPD_transp_1_N"/>
</dbReference>
<feature type="transmembrane region" description="Helical" evidence="7">
    <location>
        <begin position="9"/>
        <end position="29"/>
    </location>
</feature>
<evidence type="ECO:0000256" key="2">
    <source>
        <dbReference type="ARBA" id="ARBA00022448"/>
    </source>
</evidence>
<feature type="domain" description="ABC transmembrane type-1" evidence="8">
    <location>
        <begin position="95"/>
        <end position="304"/>
    </location>
</feature>
<dbReference type="RefSeq" id="WP_345473053.1">
    <property type="nucleotide sequence ID" value="NZ_BAABHF010000048.1"/>
</dbReference>